<dbReference type="OrthoDB" id="205766at2157"/>
<reference evidence="3 4" key="1">
    <citation type="submission" date="2021-01" db="EMBL/GenBank/DDBJ databases">
        <title>Genome Sequence and Methylation Pattern of Haloterrigena salifodinae BOL5-1, An Extremely Halophilic Archaeon from a Bolivian Salt Mine.</title>
        <authorList>
            <person name="DasSarma P."/>
            <person name="Anton B.P."/>
            <person name="DasSarma S.L."/>
            <person name="von Ehrenheim H.A.L."/>
            <person name="Martinez F.L."/>
            <person name="Guzman D."/>
            <person name="Roberts R.J."/>
            <person name="DasSarma S."/>
        </authorList>
    </citation>
    <scope>NUCLEOTIDE SEQUENCE [LARGE SCALE GENOMIC DNA]</scope>
    <source>
        <strain evidence="3 4">BOL5-1</strain>
    </source>
</reference>
<keyword evidence="4" id="KW-1185">Reference proteome</keyword>
<dbReference type="KEGG" id="hsal:JMJ58_19830"/>
<feature type="domain" description="C2H2-type" evidence="2">
    <location>
        <begin position="7"/>
        <end position="28"/>
    </location>
</feature>
<evidence type="ECO:0000259" key="2">
    <source>
        <dbReference type="PROSITE" id="PS00028"/>
    </source>
</evidence>
<evidence type="ECO:0000313" key="3">
    <source>
        <dbReference type="EMBL" id="QRV15129.1"/>
    </source>
</evidence>
<accession>A0A8T8E068</accession>
<dbReference type="InterPro" id="IPR013087">
    <property type="entry name" value="Znf_C2H2_type"/>
</dbReference>
<feature type="region of interest" description="Disordered" evidence="1">
    <location>
        <begin position="43"/>
        <end position="66"/>
    </location>
</feature>
<protein>
    <recommendedName>
        <fullName evidence="2">C2H2-type domain-containing protein</fullName>
    </recommendedName>
</protein>
<organism evidence="3 4">
    <name type="scientific">Haloterrigena salifodinae</name>
    <dbReference type="NCBI Taxonomy" id="2675099"/>
    <lineage>
        <taxon>Archaea</taxon>
        <taxon>Methanobacteriati</taxon>
        <taxon>Methanobacteriota</taxon>
        <taxon>Stenosarchaea group</taxon>
        <taxon>Halobacteria</taxon>
        <taxon>Halobacteriales</taxon>
        <taxon>Natrialbaceae</taxon>
        <taxon>Haloterrigena</taxon>
    </lineage>
</organism>
<dbReference type="EMBL" id="CP069188">
    <property type="protein sequence ID" value="QRV15129.1"/>
    <property type="molecule type" value="Genomic_DNA"/>
</dbReference>
<dbReference type="GeneID" id="62877424"/>
<evidence type="ECO:0000256" key="1">
    <source>
        <dbReference type="SAM" id="MobiDB-lite"/>
    </source>
</evidence>
<proteinExistence type="predicted"/>
<gene>
    <name evidence="3" type="ORF">JMJ58_19830</name>
</gene>
<feature type="compositionally biased region" description="Basic and acidic residues" evidence="1">
    <location>
        <begin position="57"/>
        <end position="66"/>
    </location>
</feature>
<dbReference type="Proteomes" id="UP000637819">
    <property type="component" value="Chromosome"/>
</dbReference>
<dbReference type="RefSeq" id="WP_126661011.1">
    <property type="nucleotide sequence ID" value="NZ_CP069188.1"/>
</dbReference>
<sequence length="66" mass="7150">MTGQHTCPLCTDAYDDRTSLRVHLEVEHRKSEIVSEFVDLHAAGAGSRVDGDPTVVGEDRQAPSAD</sequence>
<dbReference type="AlphaFoldDB" id="A0A8T8E068"/>
<dbReference type="PROSITE" id="PS00028">
    <property type="entry name" value="ZINC_FINGER_C2H2_1"/>
    <property type="match status" value="1"/>
</dbReference>
<name>A0A8T8E068_9EURY</name>
<evidence type="ECO:0000313" key="4">
    <source>
        <dbReference type="Proteomes" id="UP000637819"/>
    </source>
</evidence>